<dbReference type="PANTHER" id="PTHR42879:SF2">
    <property type="entry name" value="3-OXOACYL-[ACYL-CARRIER-PROTEIN] REDUCTASE FABG"/>
    <property type="match status" value="1"/>
</dbReference>
<dbReference type="STRING" id="394503.Ccel_1214"/>
<dbReference type="PANTHER" id="PTHR42879">
    <property type="entry name" value="3-OXOACYL-(ACYL-CARRIER-PROTEIN) REDUCTASE"/>
    <property type="match status" value="1"/>
</dbReference>
<dbReference type="GO" id="GO:0008206">
    <property type="term" value="P:bile acid metabolic process"/>
    <property type="evidence" value="ECO:0007669"/>
    <property type="project" value="UniProtKB-ARBA"/>
</dbReference>
<dbReference type="EMBL" id="CP001348">
    <property type="protein sequence ID" value="ACL75571.1"/>
    <property type="molecule type" value="Genomic_DNA"/>
</dbReference>
<dbReference type="AlphaFoldDB" id="B8I0J6"/>
<dbReference type="Pfam" id="PF13561">
    <property type="entry name" value="adh_short_C2"/>
    <property type="match status" value="1"/>
</dbReference>
<dbReference type="InterPro" id="IPR036291">
    <property type="entry name" value="NAD(P)-bd_dom_sf"/>
</dbReference>
<reference evidence="4 5" key="1">
    <citation type="submission" date="2009-01" db="EMBL/GenBank/DDBJ databases">
        <title>Complete sequence of Clostridium cellulolyticum H10.</title>
        <authorList>
            <consortium name="US DOE Joint Genome Institute"/>
            <person name="Lucas S."/>
            <person name="Copeland A."/>
            <person name="Lapidus A."/>
            <person name="Glavina del Rio T."/>
            <person name="Dalin E."/>
            <person name="Tice H."/>
            <person name="Bruce D."/>
            <person name="Goodwin L."/>
            <person name="Pitluck S."/>
            <person name="Chertkov O."/>
            <person name="Saunders E."/>
            <person name="Brettin T."/>
            <person name="Detter J.C."/>
            <person name="Han C."/>
            <person name="Larimer F."/>
            <person name="Land M."/>
            <person name="Hauser L."/>
            <person name="Kyrpides N."/>
            <person name="Ivanova N."/>
            <person name="Zhou J."/>
            <person name="Richardson P."/>
        </authorList>
    </citation>
    <scope>NUCLEOTIDE SEQUENCE [LARGE SCALE GENOMIC DNA]</scope>
    <source>
        <strain evidence="5">ATCC 35319 / DSM 5812 / JCM 6584 / H10</strain>
    </source>
</reference>
<dbReference type="RefSeq" id="WP_015924721.1">
    <property type="nucleotide sequence ID" value="NC_011898.1"/>
</dbReference>
<dbReference type="InterPro" id="IPR002347">
    <property type="entry name" value="SDR_fam"/>
</dbReference>
<dbReference type="InterPro" id="IPR050259">
    <property type="entry name" value="SDR"/>
</dbReference>
<name>B8I0J6_RUMCH</name>
<evidence type="ECO:0000256" key="2">
    <source>
        <dbReference type="ARBA" id="ARBA00023002"/>
    </source>
</evidence>
<protein>
    <submittedName>
        <fullName evidence="4">Short-chain dehydrogenase/reductase SDR</fullName>
    </submittedName>
</protein>
<dbReference type="OrthoDB" id="9808814at2"/>
<dbReference type="HOGENOM" id="CLU_010194_1_0_9"/>
<keyword evidence="3" id="KW-0443">Lipid metabolism</keyword>
<keyword evidence="2" id="KW-0560">Oxidoreductase</keyword>
<dbReference type="Gene3D" id="3.40.50.720">
    <property type="entry name" value="NAD(P)-binding Rossmann-like Domain"/>
    <property type="match status" value="1"/>
</dbReference>
<keyword evidence="5" id="KW-1185">Reference proteome</keyword>
<dbReference type="FunFam" id="3.40.50.720:FF:000084">
    <property type="entry name" value="Short-chain dehydrogenase reductase"/>
    <property type="match status" value="1"/>
</dbReference>
<gene>
    <name evidence="4" type="ordered locus">Ccel_1214</name>
</gene>
<comment type="similarity">
    <text evidence="1">Belongs to the short-chain dehydrogenases/reductases (SDR) family.</text>
</comment>
<sequence length="253" mass="27187">MINPIDLSGKNILVTGASSGIGKGIAIYLSKVGANIIMAARNEEKLKETYNELEPGNHSYYLIDLNNLDEIEGMIDNICSDGRKLNGIVHSAGISSTIPIQYIKLDNLKSIMSINFYSFIELVKHFSKRKYNDNGGSIVAISSISSKVGARGLAAYCASKGALDSSIRPIALELAAKNIRINSIAPGMIKSQIYDGLIELVNNNNFETDLKKRQIMGLGKPEDVASAAAFLLSDASKFITGTSIIVDGGYLAH</sequence>
<dbReference type="PRINTS" id="PR00081">
    <property type="entry name" value="GDHRDH"/>
</dbReference>
<evidence type="ECO:0000256" key="1">
    <source>
        <dbReference type="ARBA" id="ARBA00006484"/>
    </source>
</evidence>
<proteinExistence type="inferred from homology"/>
<organism evidence="4 5">
    <name type="scientific">Ruminiclostridium cellulolyticum (strain ATCC 35319 / DSM 5812 / JCM 6584 / H10)</name>
    <name type="common">Clostridium cellulolyticum</name>
    <dbReference type="NCBI Taxonomy" id="394503"/>
    <lineage>
        <taxon>Bacteria</taxon>
        <taxon>Bacillati</taxon>
        <taxon>Bacillota</taxon>
        <taxon>Clostridia</taxon>
        <taxon>Eubacteriales</taxon>
        <taxon>Oscillospiraceae</taxon>
        <taxon>Ruminiclostridium</taxon>
    </lineage>
</organism>
<evidence type="ECO:0000313" key="5">
    <source>
        <dbReference type="Proteomes" id="UP000001349"/>
    </source>
</evidence>
<dbReference type="GO" id="GO:0016491">
    <property type="term" value="F:oxidoreductase activity"/>
    <property type="evidence" value="ECO:0007669"/>
    <property type="project" value="UniProtKB-KW"/>
</dbReference>
<dbReference type="CDD" id="cd05233">
    <property type="entry name" value="SDR_c"/>
    <property type="match status" value="1"/>
</dbReference>
<dbReference type="Proteomes" id="UP000001349">
    <property type="component" value="Chromosome"/>
</dbReference>
<dbReference type="eggNOG" id="COG1028">
    <property type="taxonomic scope" value="Bacteria"/>
</dbReference>
<evidence type="ECO:0000313" key="4">
    <source>
        <dbReference type="EMBL" id="ACL75571.1"/>
    </source>
</evidence>
<accession>B8I0J6</accession>
<dbReference type="PRINTS" id="PR00080">
    <property type="entry name" value="SDRFAMILY"/>
</dbReference>
<evidence type="ECO:0000256" key="3">
    <source>
        <dbReference type="ARBA" id="ARBA00023221"/>
    </source>
</evidence>
<keyword evidence="3" id="KW-0753">Steroid metabolism</keyword>
<dbReference type="SUPFAM" id="SSF51735">
    <property type="entry name" value="NAD(P)-binding Rossmann-fold domains"/>
    <property type="match status" value="1"/>
</dbReference>
<dbReference type="KEGG" id="cce:Ccel_1214"/>